<proteinExistence type="inferred from homology"/>
<dbReference type="AlphaFoldDB" id="A0A2A4X0I7"/>
<dbReference type="Pfam" id="PF00753">
    <property type="entry name" value="Lactamase_B"/>
    <property type="match status" value="1"/>
</dbReference>
<accession>A0A2A4X0I7</accession>
<evidence type="ECO:0000256" key="1">
    <source>
        <dbReference type="ARBA" id="ARBA00005250"/>
    </source>
</evidence>
<name>A0A2A4X0I7_9GAMM</name>
<dbReference type="SMART" id="SM00849">
    <property type="entry name" value="Lactamase_B"/>
    <property type="match status" value="1"/>
</dbReference>
<feature type="domain" description="Metallo-beta-lactamase" evidence="2">
    <location>
        <begin position="74"/>
        <end position="257"/>
    </location>
</feature>
<comment type="caution">
    <text evidence="3">The sequence shown here is derived from an EMBL/GenBank/DDBJ whole genome shotgun (WGS) entry which is preliminary data.</text>
</comment>
<dbReference type="InterPro" id="IPR036866">
    <property type="entry name" value="RibonucZ/Hydroxyglut_hydro"/>
</dbReference>
<dbReference type="PANTHER" id="PTHR42951:SF4">
    <property type="entry name" value="ACYL-COENZYME A THIOESTERASE MBLAC2"/>
    <property type="match status" value="1"/>
</dbReference>
<evidence type="ECO:0000259" key="2">
    <source>
        <dbReference type="SMART" id="SM00849"/>
    </source>
</evidence>
<dbReference type="Proteomes" id="UP000218767">
    <property type="component" value="Unassembled WGS sequence"/>
</dbReference>
<dbReference type="PANTHER" id="PTHR42951">
    <property type="entry name" value="METALLO-BETA-LACTAMASE DOMAIN-CONTAINING"/>
    <property type="match status" value="1"/>
</dbReference>
<gene>
    <name evidence="3" type="ORF">COB20_12665</name>
</gene>
<dbReference type="GO" id="GO:0016787">
    <property type="term" value="F:hydrolase activity"/>
    <property type="evidence" value="ECO:0007669"/>
    <property type="project" value="UniProtKB-KW"/>
</dbReference>
<protein>
    <submittedName>
        <fullName evidence="3">MBL fold metallo-hydrolase</fullName>
    </submittedName>
</protein>
<organism evidence="3 4">
    <name type="scientific">SAR86 cluster bacterium</name>
    <dbReference type="NCBI Taxonomy" id="2030880"/>
    <lineage>
        <taxon>Bacteria</taxon>
        <taxon>Pseudomonadati</taxon>
        <taxon>Pseudomonadota</taxon>
        <taxon>Gammaproteobacteria</taxon>
        <taxon>SAR86 cluster</taxon>
    </lineage>
</organism>
<dbReference type="Gene3D" id="3.60.15.10">
    <property type="entry name" value="Ribonuclease Z/Hydroxyacylglutathione hydrolase-like"/>
    <property type="match status" value="1"/>
</dbReference>
<evidence type="ECO:0000313" key="3">
    <source>
        <dbReference type="EMBL" id="PCI75569.1"/>
    </source>
</evidence>
<dbReference type="EMBL" id="NVUL01000072">
    <property type="protein sequence ID" value="PCI75569.1"/>
    <property type="molecule type" value="Genomic_DNA"/>
</dbReference>
<reference evidence="4" key="1">
    <citation type="submission" date="2017-08" db="EMBL/GenBank/DDBJ databases">
        <title>A dynamic microbial community with high functional redundancy inhabits the cold, oxic subseafloor aquifer.</title>
        <authorList>
            <person name="Tully B.J."/>
            <person name="Wheat C.G."/>
            <person name="Glazer B.T."/>
            <person name="Huber J.A."/>
        </authorList>
    </citation>
    <scope>NUCLEOTIDE SEQUENCE [LARGE SCALE GENOMIC DNA]</scope>
</reference>
<evidence type="ECO:0000313" key="4">
    <source>
        <dbReference type="Proteomes" id="UP000218767"/>
    </source>
</evidence>
<dbReference type="SUPFAM" id="SSF56281">
    <property type="entry name" value="Metallo-hydrolase/oxidoreductase"/>
    <property type="match status" value="1"/>
</dbReference>
<sequence length="322" mass="35290">MIYSFVAPRQSAILIHNKLETKTMTLTTSGRKPIWLALFALVFLPLLATAQDFSSVEITTIPVRDGIYVLQGSGGNIGVSVGDDGVIIVDDQFGPLTMKIQAAIAELTDKPVTFVMNSHFHYDHTDGNTNFGRAGAYIVAQDNARKRMESTQVLSGSGRVQEAYDDVGLPKITFEDKMRFYFNGNAVDIVNTGNGHTDGDAQIFFRESNVIHTGDMFVRYGLPFIDRDNGGTADGMIDALWNLAGLINDDTIIIPGHGELATRDDLLEFRDMLVVIRGRLVRAKVEGLSVDEMLASEPADGYAPANENTEGWLLQAYGEYAE</sequence>
<keyword evidence="3" id="KW-0378">Hydrolase</keyword>
<dbReference type="InterPro" id="IPR001279">
    <property type="entry name" value="Metallo-B-lactamas"/>
</dbReference>
<dbReference type="CDD" id="cd16282">
    <property type="entry name" value="metallo-hydrolase-like_MBL-fold"/>
    <property type="match status" value="1"/>
</dbReference>
<comment type="similarity">
    <text evidence="1">Belongs to the metallo-beta-lactamase superfamily. Class-B beta-lactamase family.</text>
</comment>
<dbReference type="GO" id="GO:0017001">
    <property type="term" value="P:antibiotic catabolic process"/>
    <property type="evidence" value="ECO:0007669"/>
    <property type="project" value="UniProtKB-ARBA"/>
</dbReference>
<dbReference type="InterPro" id="IPR050855">
    <property type="entry name" value="NDM-1-like"/>
</dbReference>